<evidence type="ECO:0008006" key="3">
    <source>
        <dbReference type="Google" id="ProtNLM"/>
    </source>
</evidence>
<reference evidence="1 2" key="1">
    <citation type="submission" date="2018-06" db="EMBL/GenBank/DDBJ databases">
        <authorList>
            <person name="Strepis N."/>
        </authorList>
    </citation>
    <scope>NUCLEOTIDE SEQUENCE [LARGE SCALE GENOMIC DNA]</scope>
    <source>
        <strain evidence="1">LUCI</strain>
    </source>
</reference>
<name>A0A498R772_9FIRM</name>
<gene>
    <name evidence="1" type="ORF">LUCI_1224</name>
</gene>
<dbReference type="Proteomes" id="UP000277811">
    <property type="component" value="Unassembled WGS sequence"/>
</dbReference>
<organism evidence="1 2">
    <name type="scientific">Lucifera butyrica</name>
    <dbReference type="NCBI Taxonomy" id="1351585"/>
    <lineage>
        <taxon>Bacteria</taxon>
        <taxon>Bacillati</taxon>
        <taxon>Bacillota</taxon>
        <taxon>Negativicutes</taxon>
        <taxon>Veillonellales</taxon>
        <taxon>Veillonellaceae</taxon>
        <taxon>Lucifera</taxon>
    </lineage>
</organism>
<dbReference type="AlphaFoldDB" id="A0A498R772"/>
<evidence type="ECO:0000313" key="1">
    <source>
        <dbReference type="EMBL" id="VBB06013.1"/>
    </source>
</evidence>
<sequence>MGNFKERVAYLQGLTKGLNVSDHSAEGKLLLNIIDVLDDLADEFNNIYLSQQDLETYVEKIDEDLTDLENEVYDEESYDEEAYDSSSDEDLIEVNCPVCHETVTFDADLLNEAEALEVTCPSCGGVVYDNTQGFETTLESRELDEKNMMEPGI</sequence>
<keyword evidence="2" id="KW-1185">Reference proteome</keyword>
<proteinExistence type="predicted"/>
<dbReference type="NCBIfam" id="NF045650">
    <property type="entry name" value="CD1247_Nterm"/>
    <property type="match status" value="1"/>
</dbReference>
<evidence type="ECO:0000313" key="2">
    <source>
        <dbReference type="Proteomes" id="UP000277811"/>
    </source>
</evidence>
<protein>
    <recommendedName>
        <fullName evidence="3">AraC family transcriptional regulator</fullName>
    </recommendedName>
</protein>
<accession>A0A498R772</accession>
<dbReference type="EMBL" id="UPPP01000061">
    <property type="protein sequence ID" value="VBB06013.1"/>
    <property type="molecule type" value="Genomic_DNA"/>
</dbReference>
<dbReference type="OrthoDB" id="2381377at2"/>
<dbReference type="RefSeq" id="WP_122626976.1">
    <property type="nucleotide sequence ID" value="NZ_UPPP01000061.1"/>
</dbReference>
<dbReference type="InterPro" id="IPR054688">
    <property type="entry name" value="CD1247_N"/>
</dbReference>